<organism evidence="2 3">
    <name type="scientific">Oldenlandia corymbosa var. corymbosa</name>
    <dbReference type="NCBI Taxonomy" id="529605"/>
    <lineage>
        <taxon>Eukaryota</taxon>
        <taxon>Viridiplantae</taxon>
        <taxon>Streptophyta</taxon>
        <taxon>Embryophyta</taxon>
        <taxon>Tracheophyta</taxon>
        <taxon>Spermatophyta</taxon>
        <taxon>Magnoliopsida</taxon>
        <taxon>eudicotyledons</taxon>
        <taxon>Gunneridae</taxon>
        <taxon>Pentapetalae</taxon>
        <taxon>asterids</taxon>
        <taxon>lamiids</taxon>
        <taxon>Gentianales</taxon>
        <taxon>Rubiaceae</taxon>
        <taxon>Rubioideae</taxon>
        <taxon>Spermacoceae</taxon>
        <taxon>Hedyotis-Oldenlandia complex</taxon>
        <taxon>Oldenlandia</taxon>
    </lineage>
</organism>
<name>A0AAV1CR50_OLDCO</name>
<dbReference type="PANTHER" id="PTHR31860:SF4">
    <property type="entry name" value="OS02G0637800 PROTEIN"/>
    <property type="match status" value="1"/>
</dbReference>
<evidence type="ECO:0000256" key="1">
    <source>
        <dbReference type="SAM" id="Phobius"/>
    </source>
</evidence>
<keyword evidence="1" id="KW-1133">Transmembrane helix</keyword>
<evidence type="ECO:0000313" key="2">
    <source>
        <dbReference type="EMBL" id="CAI9097078.1"/>
    </source>
</evidence>
<dbReference type="Pfam" id="PF04842">
    <property type="entry name" value="DUF639"/>
    <property type="match status" value="1"/>
</dbReference>
<gene>
    <name evidence="2" type="ORF">OLC1_LOCUS7668</name>
</gene>
<reference evidence="2" key="1">
    <citation type="submission" date="2023-03" db="EMBL/GenBank/DDBJ databases">
        <authorList>
            <person name="Julca I."/>
        </authorList>
    </citation>
    <scope>NUCLEOTIDE SEQUENCE</scope>
</reference>
<dbReference type="AlphaFoldDB" id="A0AAV1CR50"/>
<dbReference type="InterPro" id="IPR006927">
    <property type="entry name" value="DUF639"/>
</dbReference>
<dbReference type="EMBL" id="OX459119">
    <property type="protein sequence ID" value="CAI9097078.1"/>
    <property type="molecule type" value="Genomic_DNA"/>
</dbReference>
<keyword evidence="1" id="KW-0812">Transmembrane</keyword>
<keyword evidence="1" id="KW-0472">Membrane</keyword>
<dbReference type="PANTHER" id="PTHR31860">
    <property type="entry name" value="HEAT-INDUCIBLE TRANSCRIPTION REPRESSOR (DUF639)-RELATED"/>
    <property type="match status" value="1"/>
</dbReference>
<accession>A0AAV1CR50</accession>
<dbReference type="Proteomes" id="UP001161247">
    <property type="component" value="Chromosome 2"/>
</dbReference>
<keyword evidence="3" id="KW-1185">Reference proteome</keyword>
<sequence length="394" mass="45253">MHSTEPVYFEFPEFKSSSRRDYWLDICLEILRAHRFIRKYNLRENQVNEALARAILGIFRYRAIREALHVFPSNYRTLLCFNLAESLPGGDMILETLSNRLAMMKYSSGRRDAFGSPNVKKQSVQPFFLLTLCTLGIMSCNEEDFNREGTFRLGEYCAGEISPLEAAVKESKQNTGRAVAAQATVDQVKVEGIDTNLAVLKELLYPLIESFDRLQHLVSWEDPWKSGLFLLLISYTIFRGWTRYILPCTFLSVASFMIWRRQTGKMGPLEAFKIVAPPTKNAVEQLLTLQDAVTQVEGLIQSVNIVLLKMRALLYGVIPQATEKVALMLVLVALALAFVPLNYILLFAFVECFTRNMPLRKESSARFMRRTREWWLRIPAAPVELIKSDDKKRR</sequence>
<proteinExistence type="predicted"/>
<protein>
    <submittedName>
        <fullName evidence="2">OLC1v1033383C1</fullName>
    </submittedName>
</protein>
<evidence type="ECO:0000313" key="3">
    <source>
        <dbReference type="Proteomes" id="UP001161247"/>
    </source>
</evidence>
<feature type="transmembrane region" description="Helical" evidence="1">
    <location>
        <begin position="325"/>
        <end position="350"/>
    </location>
</feature>